<dbReference type="InterPro" id="IPR045595">
    <property type="entry name" value="SufBD_N"/>
</dbReference>
<evidence type="ECO:0000256" key="1">
    <source>
        <dbReference type="ARBA" id="ARBA00043967"/>
    </source>
</evidence>
<feature type="domain" description="SUF system FeS cluster assembly SufBD N-terminal" evidence="3">
    <location>
        <begin position="96"/>
        <end position="163"/>
    </location>
</feature>
<dbReference type="PANTHER" id="PTHR43575">
    <property type="entry name" value="PROTEIN ABCI7, CHLOROPLASTIC"/>
    <property type="match status" value="1"/>
</dbReference>
<comment type="caution">
    <text evidence="4">The sequence shown here is derived from an EMBL/GenBank/DDBJ whole genome shotgun (WGS) entry which is preliminary data.</text>
</comment>
<comment type="similarity">
    <text evidence="1">Belongs to the iron-sulfur cluster assembly SufBD family.</text>
</comment>
<dbReference type="NCBIfam" id="TIGR01981">
    <property type="entry name" value="sufD"/>
    <property type="match status" value="1"/>
</dbReference>
<accession>A0ABM9XH98</accession>
<reference evidence="4" key="1">
    <citation type="submission" date="2008-03" db="EMBL/GenBank/DDBJ databases">
        <authorList>
            <person name="Fulton L."/>
            <person name="Clifton S."/>
            <person name="Fulton B."/>
            <person name="Xu J."/>
            <person name="Minx P."/>
            <person name="Pepin K.H."/>
            <person name="Johnson M."/>
            <person name="Thiruvilangam P."/>
            <person name="Bhonagiri V."/>
            <person name="Nash W.E."/>
            <person name="Mardis E.R."/>
            <person name="Wilson R.K."/>
        </authorList>
    </citation>
    <scope>NUCLEOTIDE SEQUENCE</scope>
    <source>
        <strain evidence="4">ATCC BAA-102</strain>
    </source>
</reference>
<dbReference type="PANTHER" id="PTHR43575:SF1">
    <property type="entry name" value="PROTEIN ABCI7, CHLOROPLASTIC"/>
    <property type="match status" value="1"/>
</dbReference>
<dbReference type="InterPro" id="IPR037284">
    <property type="entry name" value="SUF_FeS_clus_asmbl_SufBD_sf"/>
</dbReference>
<evidence type="ECO:0000313" key="4">
    <source>
        <dbReference type="EMBL" id="EDT48684.1"/>
    </source>
</evidence>
<dbReference type="SUPFAM" id="SSF101960">
    <property type="entry name" value="Stabilizer of iron transporter SufD"/>
    <property type="match status" value="1"/>
</dbReference>
<dbReference type="EMBL" id="ABJK02000005">
    <property type="protein sequence ID" value="EDT48684.1"/>
    <property type="molecule type" value="Genomic_DNA"/>
</dbReference>
<dbReference type="InterPro" id="IPR011542">
    <property type="entry name" value="SUF_FeS_clus_asmbl_SufD"/>
</dbReference>
<dbReference type="Proteomes" id="UP000005602">
    <property type="component" value="Unassembled WGS sequence"/>
</dbReference>
<gene>
    <name evidence="4" type="primary">sufD</name>
    <name evidence="4" type="ORF">STRINF_00019</name>
</gene>
<sequence>MLDIKRSKHQIMTKESVLNFSQAKAEPLWLQERRLAAFDHIDKLPLPEVNRVKFHRWNLGDGSISEDVALANVPDFTALGDNPKLVQVGTQTVLEQLPVDLMSKGVIFTDFYSALEEIPEVIEKYFGKARGDLEDKLAAYHTAYFNSAAVLYVPDNVDIEEPIEGLFFQDKASDVPFNKHVLIIVGKNSHISYLERFESIGEGDAKATANISVEVIALDGSQVKFSAIDRLGNNVTTYISRRAHHGKDAVVDWAIGIMNEGNVIADFDSDLYGDGSQANLKVVAASSGRQVQGVDTRVTNYGCHSVGHILQHGVILERGTLTFNGVGHIVKGAKGADAQQESRVLMLSDKARSDANPILLIDENDVTAGHAASIGQVDPEDMYYLMSRGIDKETAERLVIRGFLGTVITEIPVKEVRDEMIAVLDSKLEQR</sequence>
<name>A0ABM9XH98_9STRE</name>
<feature type="domain" description="SUF system FeS cluster assembly SufBD core" evidence="2">
    <location>
        <begin position="173"/>
        <end position="403"/>
    </location>
</feature>
<dbReference type="InterPro" id="IPR055346">
    <property type="entry name" value="Fe-S_cluster_assembly_SufBD"/>
</dbReference>
<dbReference type="Pfam" id="PF19295">
    <property type="entry name" value="SufBD_N"/>
    <property type="match status" value="1"/>
</dbReference>
<evidence type="ECO:0000313" key="5">
    <source>
        <dbReference type="Proteomes" id="UP000005602"/>
    </source>
</evidence>
<reference evidence="4" key="2">
    <citation type="submission" date="2013-09" db="EMBL/GenBank/DDBJ databases">
        <title>Draft genome sequence of Streptococcus infantarius subsp. infantarius ATCC BAA-102.</title>
        <authorList>
            <person name="Sudarsanam P."/>
            <person name="Ley R."/>
            <person name="Guruge J."/>
            <person name="Turnbaugh P.J."/>
            <person name="Mahowald M."/>
            <person name="Liep D."/>
            <person name="Gordon J."/>
        </authorList>
    </citation>
    <scope>NUCLEOTIDE SEQUENCE</scope>
    <source>
        <strain evidence="4">ATCC BAA-102</strain>
    </source>
</reference>
<proteinExistence type="inferred from homology"/>
<dbReference type="Pfam" id="PF01458">
    <property type="entry name" value="SUFBD_core"/>
    <property type="match status" value="1"/>
</dbReference>
<protein>
    <submittedName>
        <fullName evidence="4">FeS assembly protein SufD</fullName>
    </submittedName>
</protein>
<organism evidence="4 5">
    <name type="scientific">Streptococcus infantarius subsp. infantarius ATCC BAA-102</name>
    <dbReference type="NCBI Taxonomy" id="471872"/>
    <lineage>
        <taxon>Bacteria</taxon>
        <taxon>Bacillati</taxon>
        <taxon>Bacillota</taxon>
        <taxon>Bacilli</taxon>
        <taxon>Lactobacillales</taxon>
        <taxon>Streptococcaceae</taxon>
        <taxon>Streptococcus</taxon>
    </lineage>
</organism>
<dbReference type="InterPro" id="IPR000825">
    <property type="entry name" value="SUF_FeS_clus_asmbl_SufBD_core"/>
</dbReference>
<evidence type="ECO:0000259" key="2">
    <source>
        <dbReference type="Pfam" id="PF01458"/>
    </source>
</evidence>
<evidence type="ECO:0000259" key="3">
    <source>
        <dbReference type="Pfam" id="PF19295"/>
    </source>
</evidence>
<keyword evidence="5" id="KW-1185">Reference proteome</keyword>